<feature type="region of interest" description="Disordered" evidence="1">
    <location>
        <begin position="1"/>
        <end position="92"/>
    </location>
</feature>
<evidence type="ECO:0000256" key="1">
    <source>
        <dbReference type="SAM" id="MobiDB-lite"/>
    </source>
</evidence>
<accession>A0A1B7P7P6</accession>
<protein>
    <submittedName>
        <fullName evidence="2">Uncharacterized protein</fullName>
    </submittedName>
</protein>
<gene>
    <name evidence="2" type="ORF">ACJ72_00703</name>
</gene>
<feature type="compositionally biased region" description="Basic and acidic residues" evidence="1">
    <location>
        <begin position="80"/>
        <end position="92"/>
    </location>
</feature>
<dbReference type="EMBL" id="LGUA01000040">
    <property type="protein sequence ID" value="OAX84917.1"/>
    <property type="molecule type" value="Genomic_DNA"/>
</dbReference>
<keyword evidence="3" id="KW-1185">Reference proteome</keyword>
<reference evidence="2 3" key="1">
    <citation type="submission" date="2015-07" db="EMBL/GenBank/DDBJ databases">
        <title>Emmonsia species relationships and genome sequence.</title>
        <authorList>
            <person name="Cuomo C.A."/>
            <person name="Schwartz I.S."/>
            <person name="Kenyon C."/>
            <person name="de Hoog G.S."/>
            <person name="Govender N.P."/>
            <person name="Botha A."/>
            <person name="Moreno L."/>
            <person name="de Vries M."/>
            <person name="Munoz J.F."/>
            <person name="Stielow J.B."/>
        </authorList>
    </citation>
    <scope>NUCLEOTIDE SEQUENCE [LARGE SCALE GENOMIC DNA]</scope>
    <source>
        <strain evidence="2 3">CBS 136260</strain>
    </source>
</reference>
<name>A0A1B7P7P6_9EURO</name>
<feature type="compositionally biased region" description="Basic and acidic residues" evidence="1">
    <location>
        <begin position="1"/>
        <end position="48"/>
    </location>
</feature>
<evidence type="ECO:0000313" key="2">
    <source>
        <dbReference type="EMBL" id="OAX84917.1"/>
    </source>
</evidence>
<evidence type="ECO:0000313" key="3">
    <source>
        <dbReference type="Proteomes" id="UP000091918"/>
    </source>
</evidence>
<proteinExistence type="predicted"/>
<organism evidence="2 3">
    <name type="scientific">Emergomyces africanus</name>
    <dbReference type="NCBI Taxonomy" id="1955775"/>
    <lineage>
        <taxon>Eukaryota</taxon>
        <taxon>Fungi</taxon>
        <taxon>Dikarya</taxon>
        <taxon>Ascomycota</taxon>
        <taxon>Pezizomycotina</taxon>
        <taxon>Eurotiomycetes</taxon>
        <taxon>Eurotiomycetidae</taxon>
        <taxon>Onygenales</taxon>
        <taxon>Ajellomycetaceae</taxon>
        <taxon>Emergomyces</taxon>
    </lineage>
</organism>
<dbReference type="AlphaFoldDB" id="A0A1B7P7P6"/>
<sequence>MDKSVSSLKERNEERGSAREARARAREPGREPGRGREKEKKEEERAPDFYRSSGVHLKRREKGRKSGEGPPPPKQQLFDDNDKPTRPIFTAKHDDNSLAVWCVHDDR</sequence>
<comment type="caution">
    <text evidence="2">The sequence shown here is derived from an EMBL/GenBank/DDBJ whole genome shotgun (WGS) entry which is preliminary data.</text>
</comment>
<dbReference type="Proteomes" id="UP000091918">
    <property type="component" value="Unassembled WGS sequence"/>
</dbReference>